<keyword evidence="2" id="KW-1185">Reference proteome</keyword>
<evidence type="ECO:0000313" key="2">
    <source>
        <dbReference type="Proteomes" id="UP000254925"/>
    </source>
</evidence>
<evidence type="ECO:0000313" key="1">
    <source>
        <dbReference type="EMBL" id="RDI58503.1"/>
    </source>
</evidence>
<comment type="caution">
    <text evidence="1">The sequence shown here is derived from an EMBL/GenBank/DDBJ whole genome shotgun (WGS) entry which is preliminary data.</text>
</comment>
<proteinExistence type="predicted"/>
<organism evidence="1 2">
    <name type="scientific">Microvirga subterranea</name>
    <dbReference type="NCBI Taxonomy" id="186651"/>
    <lineage>
        <taxon>Bacteria</taxon>
        <taxon>Pseudomonadati</taxon>
        <taxon>Pseudomonadota</taxon>
        <taxon>Alphaproteobacteria</taxon>
        <taxon>Hyphomicrobiales</taxon>
        <taxon>Methylobacteriaceae</taxon>
        <taxon>Microvirga</taxon>
    </lineage>
</organism>
<name>A0A370HIS7_9HYPH</name>
<dbReference type="OrthoDB" id="8020076at2"/>
<protein>
    <submittedName>
        <fullName evidence="1">Uncharacterized protein</fullName>
    </submittedName>
</protein>
<reference evidence="1 2" key="1">
    <citation type="submission" date="2018-07" db="EMBL/GenBank/DDBJ databases">
        <title>Genomic Encyclopedia of Type Strains, Phase IV (KMG-IV): sequencing the most valuable type-strain genomes for metagenomic binning, comparative biology and taxonomic classification.</title>
        <authorList>
            <person name="Goeker M."/>
        </authorList>
    </citation>
    <scope>NUCLEOTIDE SEQUENCE [LARGE SCALE GENOMIC DNA]</scope>
    <source>
        <strain evidence="1 2">DSM 14364</strain>
    </source>
</reference>
<dbReference type="AlphaFoldDB" id="A0A370HIS7"/>
<dbReference type="Proteomes" id="UP000254925">
    <property type="component" value="Unassembled WGS sequence"/>
</dbReference>
<dbReference type="EMBL" id="QQBB01000005">
    <property type="protein sequence ID" value="RDI58503.1"/>
    <property type="molecule type" value="Genomic_DNA"/>
</dbReference>
<accession>A0A370HIS7</accession>
<gene>
    <name evidence="1" type="ORF">DES45_10524</name>
</gene>
<sequence length="121" mass="12441">MLWVVVLLGASGLAGGYAAERAVVPKLQYRPGTPDQVVEACRQAAIAAARAHAGEMGAELVRVDAASAGEMRRTRRGGRAPVEVGIVYSRSGGREARQGVVECRVDASGQAAIADLAGAAR</sequence>
<dbReference type="RefSeq" id="WP_114770532.1">
    <property type="nucleotide sequence ID" value="NZ_QQBB01000005.1"/>
</dbReference>